<feature type="domain" description="DNA methylase N-4/N-6" evidence="9">
    <location>
        <begin position="40"/>
        <end position="261"/>
    </location>
</feature>
<dbReference type="InterPro" id="IPR002052">
    <property type="entry name" value="DNA_methylase_N6_adenine_CS"/>
</dbReference>
<evidence type="ECO:0000256" key="1">
    <source>
        <dbReference type="ARBA" id="ARBA00006594"/>
    </source>
</evidence>
<dbReference type="EC" id="2.1.1.-" evidence="8"/>
<dbReference type="InterPro" id="IPR029063">
    <property type="entry name" value="SAM-dependent_MTases_sf"/>
</dbReference>
<evidence type="ECO:0000256" key="7">
    <source>
        <dbReference type="ARBA" id="ARBA00047942"/>
    </source>
</evidence>
<evidence type="ECO:0000256" key="5">
    <source>
        <dbReference type="ARBA" id="ARBA00022705"/>
    </source>
</evidence>
<proteinExistence type="inferred from homology"/>
<evidence type="ECO:0000313" key="12">
    <source>
        <dbReference type="Proteomes" id="UP000321389"/>
    </source>
</evidence>
<evidence type="ECO:0000313" key="11">
    <source>
        <dbReference type="EMBL" id="QDZ00522.1"/>
    </source>
</evidence>
<gene>
    <name evidence="11" type="ORF">FQ775_09085</name>
</gene>
<sequence>MSAMRIVDDLPTLAPVNEWRDSILKGDCVAAMEKLPEKSVDAIFADPPYNLQLGGDLHRPDQSKVDAVDDAWDQFDSFQAYDAFTRAWLLAARRVLKPNGTIWVIGSYHNIFRVGAKLQDLGFWILNDVVWRKTNPMPNFRGRRFQNAHETLIWASRDQKAKGYTFNYEALKAANDDVQMRTDWLFPICTGAERLKDAGGGKAHPTQKPEALLARVLMASTRPGDVVLDPFFGSGTTGAVAKRLGRHFVGIDREQAYIDAAIARIDGVEPLEKPDLAIMTGKRAEPRVAFVSLIEAGLVAPGLALCDAKRRWNARVRADGTLAVGAEAGSIHRMGAQVQGLDACNGWTFWHFETGGALKPIDELRREMRDRMAVAAA</sequence>
<dbReference type="KEGG" id="niy:FQ775_09085"/>
<dbReference type="PROSITE" id="PS00092">
    <property type="entry name" value="N6_MTASE"/>
    <property type="match status" value="1"/>
</dbReference>
<keyword evidence="2" id="KW-0489">Methyltransferase</keyword>
<dbReference type="GO" id="GO:0003677">
    <property type="term" value="F:DNA binding"/>
    <property type="evidence" value="ECO:0007669"/>
    <property type="project" value="UniProtKB-KW"/>
</dbReference>
<accession>A0A5B8KY72</accession>
<name>A0A5B8KY72_9HYPH</name>
<dbReference type="Proteomes" id="UP000321389">
    <property type="component" value="Chromosome"/>
</dbReference>
<dbReference type="GO" id="GO:0008170">
    <property type="term" value="F:N-methyltransferase activity"/>
    <property type="evidence" value="ECO:0007669"/>
    <property type="project" value="InterPro"/>
</dbReference>
<reference evidence="11" key="1">
    <citation type="submission" date="2020-04" db="EMBL/GenBank/DDBJ databases">
        <title>Nitratireductor sp. nov. isolated from mangrove soil.</title>
        <authorList>
            <person name="Ye Y."/>
        </authorList>
    </citation>
    <scope>NUCLEOTIDE SEQUENCE</scope>
    <source>
        <strain evidence="11">SY7</strain>
    </source>
</reference>
<evidence type="ECO:0000256" key="8">
    <source>
        <dbReference type="RuleBase" id="RU362026"/>
    </source>
</evidence>
<evidence type="ECO:0000259" key="10">
    <source>
        <dbReference type="Pfam" id="PF18755"/>
    </source>
</evidence>
<dbReference type="PRINTS" id="PR00508">
    <property type="entry name" value="S21N4MTFRASE"/>
</dbReference>
<evidence type="ECO:0000256" key="2">
    <source>
        <dbReference type="ARBA" id="ARBA00022603"/>
    </source>
</evidence>
<dbReference type="OrthoDB" id="9800801at2"/>
<dbReference type="InterPro" id="IPR001091">
    <property type="entry name" value="RM_Methyltransferase"/>
</dbReference>
<evidence type="ECO:0000256" key="4">
    <source>
        <dbReference type="ARBA" id="ARBA00022691"/>
    </source>
</evidence>
<dbReference type="RefSeq" id="WP_146299170.1">
    <property type="nucleotide sequence ID" value="NZ_CP042301.2"/>
</dbReference>
<dbReference type="GO" id="GO:0032259">
    <property type="term" value="P:methylation"/>
    <property type="evidence" value="ECO:0007669"/>
    <property type="project" value="UniProtKB-KW"/>
</dbReference>
<protein>
    <recommendedName>
        <fullName evidence="8">Methyltransferase</fullName>
        <ecNumber evidence="8">2.1.1.-</ecNumber>
    </recommendedName>
</protein>
<keyword evidence="6" id="KW-0238">DNA-binding</keyword>
<dbReference type="GO" id="GO:0006260">
    <property type="term" value="P:DNA replication"/>
    <property type="evidence" value="ECO:0007669"/>
    <property type="project" value="UniProtKB-KW"/>
</dbReference>
<dbReference type="InterPro" id="IPR002941">
    <property type="entry name" value="DNA_methylase_N4/N6"/>
</dbReference>
<evidence type="ECO:0000256" key="3">
    <source>
        <dbReference type="ARBA" id="ARBA00022679"/>
    </source>
</evidence>
<keyword evidence="5" id="KW-0235">DNA replication</keyword>
<dbReference type="Pfam" id="PF01555">
    <property type="entry name" value="N6_N4_Mtase"/>
    <property type="match status" value="1"/>
</dbReference>
<dbReference type="InterPro" id="IPR040843">
    <property type="entry name" value="RAMA"/>
</dbReference>
<evidence type="ECO:0000259" key="9">
    <source>
        <dbReference type="Pfam" id="PF01555"/>
    </source>
</evidence>
<dbReference type="Pfam" id="PF18755">
    <property type="entry name" value="RAMA"/>
    <property type="match status" value="1"/>
</dbReference>
<dbReference type="Gene3D" id="3.40.50.150">
    <property type="entry name" value="Vaccinia Virus protein VP39"/>
    <property type="match status" value="1"/>
</dbReference>
<dbReference type="PANTHER" id="PTHR13370:SF3">
    <property type="entry name" value="TRNA (GUANINE(10)-N2)-METHYLTRANSFERASE HOMOLOG"/>
    <property type="match status" value="1"/>
</dbReference>
<comment type="catalytic activity">
    <reaction evidence="7">
        <text>a 2'-deoxyadenosine in DNA + S-adenosyl-L-methionine = an N(6)-methyl-2'-deoxyadenosine in DNA + S-adenosyl-L-homocysteine + H(+)</text>
        <dbReference type="Rhea" id="RHEA:15197"/>
        <dbReference type="Rhea" id="RHEA-COMP:12418"/>
        <dbReference type="Rhea" id="RHEA-COMP:12419"/>
        <dbReference type="ChEBI" id="CHEBI:15378"/>
        <dbReference type="ChEBI" id="CHEBI:57856"/>
        <dbReference type="ChEBI" id="CHEBI:59789"/>
        <dbReference type="ChEBI" id="CHEBI:90615"/>
        <dbReference type="ChEBI" id="CHEBI:90616"/>
        <dbReference type="EC" id="2.1.1.72"/>
    </reaction>
</comment>
<dbReference type="PANTHER" id="PTHR13370">
    <property type="entry name" value="RNA METHYLASE-RELATED"/>
    <property type="match status" value="1"/>
</dbReference>
<dbReference type="SUPFAM" id="SSF53335">
    <property type="entry name" value="S-adenosyl-L-methionine-dependent methyltransferases"/>
    <property type="match status" value="1"/>
</dbReference>
<dbReference type="AlphaFoldDB" id="A0A5B8KY72"/>
<dbReference type="EMBL" id="CP042301">
    <property type="protein sequence ID" value="QDZ00522.1"/>
    <property type="molecule type" value="Genomic_DNA"/>
</dbReference>
<dbReference type="FunFam" id="3.40.50.150:FF:000276">
    <property type="entry name" value="Methyltransferase"/>
    <property type="match status" value="1"/>
</dbReference>
<comment type="similarity">
    <text evidence="1 8">Belongs to the N(4)/N(6)-methyltransferase family.</text>
</comment>
<keyword evidence="3" id="KW-0808">Transferase</keyword>
<dbReference type="GO" id="GO:0005737">
    <property type="term" value="C:cytoplasm"/>
    <property type="evidence" value="ECO:0007669"/>
    <property type="project" value="TreeGrafter"/>
</dbReference>
<dbReference type="GO" id="GO:0009007">
    <property type="term" value="F:site-specific DNA-methyltransferase (adenine-specific) activity"/>
    <property type="evidence" value="ECO:0007669"/>
    <property type="project" value="UniProtKB-EC"/>
</dbReference>
<keyword evidence="4" id="KW-0949">S-adenosyl-L-methionine</keyword>
<organism evidence="11 12">
    <name type="scientific">Nitratireductor mangrovi</name>
    <dbReference type="NCBI Taxonomy" id="2599600"/>
    <lineage>
        <taxon>Bacteria</taxon>
        <taxon>Pseudomonadati</taxon>
        <taxon>Pseudomonadota</taxon>
        <taxon>Alphaproteobacteria</taxon>
        <taxon>Hyphomicrobiales</taxon>
        <taxon>Phyllobacteriaceae</taxon>
        <taxon>Nitratireductor</taxon>
    </lineage>
</organism>
<evidence type="ECO:0000256" key="6">
    <source>
        <dbReference type="ARBA" id="ARBA00023125"/>
    </source>
</evidence>
<feature type="domain" description="RAMA" evidence="10">
    <location>
        <begin position="279"/>
        <end position="372"/>
    </location>
</feature>
<keyword evidence="12" id="KW-1185">Reference proteome</keyword>